<accession>A0ABP5AU94</accession>
<protein>
    <recommendedName>
        <fullName evidence="4">Integral membrane protein</fullName>
    </recommendedName>
</protein>
<proteinExistence type="predicted"/>
<feature type="transmembrane region" description="Helical" evidence="1">
    <location>
        <begin position="97"/>
        <end position="121"/>
    </location>
</feature>
<evidence type="ECO:0000313" key="3">
    <source>
        <dbReference type="Proteomes" id="UP001501343"/>
    </source>
</evidence>
<keyword evidence="1" id="KW-0472">Membrane</keyword>
<gene>
    <name evidence="2" type="ORF">GCM10009775_13850</name>
</gene>
<dbReference type="EMBL" id="BAAAOF010000002">
    <property type="protein sequence ID" value="GAA1922641.1"/>
    <property type="molecule type" value="Genomic_DNA"/>
</dbReference>
<evidence type="ECO:0000256" key="1">
    <source>
        <dbReference type="SAM" id="Phobius"/>
    </source>
</evidence>
<keyword evidence="3" id="KW-1185">Reference proteome</keyword>
<feature type="transmembrane region" description="Helical" evidence="1">
    <location>
        <begin position="40"/>
        <end position="58"/>
    </location>
</feature>
<keyword evidence="1" id="KW-1133">Transmembrane helix</keyword>
<dbReference type="Proteomes" id="UP001501343">
    <property type="component" value="Unassembled WGS sequence"/>
</dbReference>
<evidence type="ECO:0008006" key="4">
    <source>
        <dbReference type="Google" id="ProtNLM"/>
    </source>
</evidence>
<sequence>MSGRSRGPRGPRGRRDRTREELGQLTGDENAFVLYFKERVYATFTGLALVLVVSNAEHPTPERSFLVLALGVLGITAAGFVADLVSHLAVHQDFPDAAGWFVMLRIAGGALGTAVVPLILIGLAWLDVWSLEVALRVATIVYIVTLGVIGWFAVRRSKLAWWKQLIALGVLLVLGLAVVGLQTLAHSVGEH</sequence>
<feature type="transmembrane region" description="Helical" evidence="1">
    <location>
        <begin position="165"/>
        <end position="185"/>
    </location>
</feature>
<feature type="transmembrane region" description="Helical" evidence="1">
    <location>
        <begin position="133"/>
        <end position="153"/>
    </location>
</feature>
<organism evidence="2 3">
    <name type="scientific">Microbacterium aoyamense</name>
    <dbReference type="NCBI Taxonomy" id="344166"/>
    <lineage>
        <taxon>Bacteria</taxon>
        <taxon>Bacillati</taxon>
        <taxon>Actinomycetota</taxon>
        <taxon>Actinomycetes</taxon>
        <taxon>Micrococcales</taxon>
        <taxon>Microbacteriaceae</taxon>
        <taxon>Microbacterium</taxon>
    </lineage>
</organism>
<comment type="caution">
    <text evidence="2">The sequence shown here is derived from an EMBL/GenBank/DDBJ whole genome shotgun (WGS) entry which is preliminary data.</text>
</comment>
<keyword evidence="1" id="KW-0812">Transmembrane</keyword>
<name>A0ABP5AU94_9MICO</name>
<evidence type="ECO:0000313" key="2">
    <source>
        <dbReference type="EMBL" id="GAA1922641.1"/>
    </source>
</evidence>
<reference evidence="3" key="1">
    <citation type="journal article" date="2019" name="Int. J. Syst. Evol. Microbiol.">
        <title>The Global Catalogue of Microorganisms (GCM) 10K type strain sequencing project: providing services to taxonomists for standard genome sequencing and annotation.</title>
        <authorList>
            <consortium name="The Broad Institute Genomics Platform"/>
            <consortium name="The Broad Institute Genome Sequencing Center for Infectious Disease"/>
            <person name="Wu L."/>
            <person name="Ma J."/>
        </authorList>
    </citation>
    <scope>NUCLEOTIDE SEQUENCE [LARGE SCALE GENOMIC DNA]</scope>
    <source>
        <strain evidence="3">JCM 14900</strain>
    </source>
</reference>
<feature type="transmembrane region" description="Helical" evidence="1">
    <location>
        <begin position="64"/>
        <end position="85"/>
    </location>
</feature>